<keyword evidence="1" id="KW-0472">Membrane</keyword>
<organism evidence="3 4">
    <name type="scientific">Chlamydomonas incerta</name>
    <dbReference type="NCBI Taxonomy" id="51695"/>
    <lineage>
        <taxon>Eukaryota</taxon>
        <taxon>Viridiplantae</taxon>
        <taxon>Chlorophyta</taxon>
        <taxon>core chlorophytes</taxon>
        <taxon>Chlorophyceae</taxon>
        <taxon>CS clade</taxon>
        <taxon>Chlamydomonadales</taxon>
        <taxon>Chlamydomonadaceae</taxon>
        <taxon>Chlamydomonas</taxon>
    </lineage>
</organism>
<proteinExistence type="predicted"/>
<sequence length="189" mass="20586">MNRMLVAALALAAFGAASAQTTTAAVDQNSWGFMLRRDSSCSTRYQTLIEDPFYANDLICKTQVKRALETYVKTDCPSTTAPTSTVWKCMTGYNATSGQVDQARVDAWTTFLKGCEVLYIAQRVNTAESEDGFQWRDNSCFGRFKSMDEFVTYLKNTQGTSGGGGSAGSVFVSALNVVLALALALFLLR</sequence>
<reference evidence="3" key="1">
    <citation type="journal article" date="2020" name="bioRxiv">
        <title>Comparative genomics of Chlamydomonas.</title>
        <authorList>
            <person name="Craig R.J."/>
            <person name="Hasan A.R."/>
            <person name="Ness R.W."/>
            <person name="Keightley P.D."/>
        </authorList>
    </citation>
    <scope>NUCLEOTIDE SEQUENCE</scope>
    <source>
        <strain evidence="3">SAG 7.73</strain>
    </source>
</reference>
<evidence type="ECO:0008006" key="5">
    <source>
        <dbReference type="Google" id="ProtNLM"/>
    </source>
</evidence>
<evidence type="ECO:0000256" key="1">
    <source>
        <dbReference type="SAM" id="Phobius"/>
    </source>
</evidence>
<evidence type="ECO:0000256" key="2">
    <source>
        <dbReference type="SAM" id="SignalP"/>
    </source>
</evidence>
<protein>
    <recommendedName>
        <fullName evidence="5">Secreted protein</fullName>
    </recommendedName>
</protein>
<keyword evidence="1" id="KW-1133">Transmembrane helix</keyword>
<keyword evidence="1" id="KW-0812">Transmembrane</keyword>
<feature type="signal peptide" evidence="2">
    <location>
        <begin position="1"/>
        <end position="19"/>
    </location>
</feature>
<comment type="caution">
    <text evidence="3">The sequence shown here is derived from an EMBL/GenBank/DDBJ whole genome shotgun (WGS) entry which is preliminary data.</text>
</comment>
<dbReference type="EMBL" id="JAEHOC010000002">
    <property type="protein sequence ID" value="KAG2444288.1"/>
    <property type="molecule type" value="Genomic_DNA"/>
</dbReference>
<keyword evidence="4" id="KW-1185">Reference proteome</keyword>
<feature type="transmembrane region" description="Helical" evidence="1">
    <location>
        <begin position="170"/>
        <end position="188"/>
    </location>
</feature>
<dbReference type="Proteomes" id="UP000650467">
    <property type="component" value="Unassembled WGS sequence"/>
</dbReference>
<evidence type="ECO:0000313" key="4">
    <source>
        <dbReference type="Proteomes" id="UP000650467"/>
    </source>
</evidence>
<gene>
    <name evidence="3" type="ORF">HXX76_001045</name>
</gene>
<dbReference type="AlphaFoldDB" id="A0A835WBC9"/>
<name>A0A835WBC9_CHLIN</name>
<feature type="chain" id="PRO_5032859204" description="Secreted protein" evidence="2">
    <location>
        <begin position="20"/>
        <end position="189"/>
    </location>
</feature>
<keyword evidence="2" id="KW-0732">Signal</keyword>
<evidence type="ECO:0000313" key="3">
    <source>
        <dbReference type="EMBL" id="KAG2444288.1"/>
    </source>
</evidence>
<dbReference type="OrthoDB" id="540461at2759"/>
<accession>A0A835WBC9</accession>